<comment type="similarity">
    <text evidence="2">Belongs to the bHLH protein family.</text>
</comment>
<dbReference type="GO" id="GO:0046983">
    <property type="term" value="F:protein dimerization activity"/>
    <property type="evidence" value="ECO:0007669"/>
    <property type="project" value="InterPro"/>
</dbReference>
<feature type="domain" description="BHLH" evidence="6">
    <location>
        <begin position="148"/>
        <end position="197"/>
    </location>
</feature>
<keyword evidence="8" id="KW-1185">Reference proteome</keyword>
<dbReference type="InterPro" id="IPR036638">
    <property type="entry name" value="HLH_DNA-bd_sf"/>
</dbReference>
<evidence type="ECO:0000256" key="3">
    <source>
        <dbReference type="ARBA" id="ARBA00023015"/>
    </source>
</evidence>
<dbReference type="GO" id="GO:0000981">
    <property type="term" value="F:DNA-binding transcription factor activity, RNA polymerase II-specific"/>
    <property type="evidence" value="ECO:0007669"/>
    <property type="project" value="TreeGrafter"/>
</dbReference>
<evidence type="ECO:0000256" key="4">
    <source>
        <dbReference type="ARBA" id="ARBA00023163"/>
    </source>
</evidence>
<proteinExistence type="inferred from homology"/>
<evidence type="ECO:0000259" key="6">
    <source>
        <dbReference type="PROSITE" id="PS50888"/>
    </source>
</evidence>
<dbReference type="Pfam" id="PF00010">
    <property type="entry name" value="HLH"/>
    <property type="match status" value="1"/>
</dbReference>
<evidence type="ECO:0000313" key="8">
    <source>
        <dbReference type="Proteomes" id="UP001210211"/>
    </source>
</evidence>
<reference evidence="7 8" key="1">
    <citation type="journal article" date="2022" name="Cell">
        <title>Repeat-based holocentromeres influence genome architecture and karyotype evolution.</title>
        <authorList>
            <person name="Hofstatter P.G."/>
            <person name="Thangavel G."/>
            <person name="Lux T."/>
            <person name="Neumann P."/>
            <person name="Vondrak T."/>
            <person name="Novak P."/>
            <person name="Zhang M."/>
            <person name="Costa L."/>
            <person name="Castellani M."/>
            <person name="Scott A."/>
            <person name="Toegelov H."/>
            <person name="Fuchs J."/>
            <person name="Mata-Sucre Y."/>
            <person name="Dias Y."/>
            <person name="Vanzela A.L.L."/>
            <person name="Huettel B."/>
            <person name="Almeida C.C.S."/>
            <person name="Simkova H."/>
            <person name="Souza G."/>
            <person name="Pedrosa-Harand A."/>
            <person name="Macas J."/>
            <person name="Mayer K.F.X."/>
            <person name="Houben A."/>
            <person name="Marques A."/>
        </authorList>
    </citation>
    <scope>NUCLEOTIDE SEQUENCE [LARGE SCALE GENOMIC DNA]</scope>
    <source>
        <strain evidence="7">RhyTen1mFocal</strain>
    </source>
</reference>
<dbReference type="SUPFAM" id="SSF47459">
    <property type="entry name" value="HLH, helix-loop-helix DNA-binding domain"/>
    <property type="match status" value="1"/>
</dbReference>
<name>A0AAD5ZA78_9POAL</name>
<keyword evidence="4" id="KW-0804">Transcription</keyword>
<comment type="subcellular location">
    <subcellularLocation>
        <location evidence="1">Nucleus</location>
    </subcellularLocation>
</comment>
<protein>
    <recommendedName>
        <fullName evidence="6">BHLH domain-containing protein</fullName>
    </recommendedName>
</protein>
<evidence type="ECO:0000313" key="7">
    <source>
        <dbReference type="EMBL" id="KAJ3689726.1"/>
    </source>
</evidence>
<dbReference type="PANTHER" id="PTHR16223">
    <property type="entry name" value="TRANSCRIPTION FACTOR BHLH83-RELATED"/>
    <property type="match status" value="1"/>
</dbReference>
<dbReference type="EMBL" id="JAMRDG010000002">
    <property type="protein sequence ID" value="KAJ3689726.1"/>
    <property type="molecule type" value="Genomic_DNA"/>
</dbReference>
<evidence type="ECO:0000256" key="5">
    <source>
        <dbReference type="ARBA" id="ARBA00023242"/>
    </source>
</evidence>
<evidence type="ECO:0000256" key="1">
    <source>
        <dbReference type="ARBA" id="ARBA00004123"/>
    </source>
</evidence>
<evidence type="ECO:0000256" key="2">
    <source>
        <dbReference type="ARBA" id="ARBA00005510"/>
    </source>
</evidence>
<dbReference type="Proteomes" id="UP001210211">
    <property type="component" value="Unassembled WGS sequence"/>
</dbReference>
<dbReference type="PANTHER" id="PTHR16223:SF49">
    <property type="entry name" value="TRANSCRIPTION FACTOR BHLH52-RELATED"/>
    <property type="match status" value="1"/>
</dbReference>
<dbReference type="PROSITE" id="PS50888">
    <property type="entry name" value="BHLH"/>
    <property type="match status" value="1"/>
</dbReference>
<dbReference type="SMART" id="SM00353">
    <property type="entry name" value="HLH"/>
    <property type="match status" value="1"/>
</dbReference>
<dbReference type="AlphaFoldDB" id="A0AAD5ZA78"/>
<sequence length="305" mass="33719">MAFTCQSSQDPVPGSCDPQLELTDSLMAFMIDQLDAPEFDIASLLNPEPTNHYNTKPTPAPIPTLNFSPLAAPSIQLMQQVPYCSDAQNSYHVNAEFATNPYPKDHQTCNNHYNTASLTNPVNFLYQNAGFPVGRSVRTMQGKVVSEDKVHRNSIAARVRRKKISDKTQELAKLIPGGTRMNTAQMLLASFKYVKFLQAQIGILAMLDSMEAREVPLMVEEYMHVLLSSTKMQGSLSAHGMCLVPKILAINLTKEMKSNVVVSREISRFLKSTCCDNLSLDDGVVGTKNTGHKFDQGNEVVCCRV</sequence>
<dbReference type="GO" id="GO:0005634">
    <property type="term" value="C:nucleus"/>
    <property type="evidence" value="ECO:0007669"/>
    <property type="project" value="UniProtKB-SubCell"/>
</dbReference>
<dbReference type="Gene3D" id="4.10.280.10">
    <property type="entry name" value="Helix-loop-helix DNA-binding domain"/>
    <property type="match status" value="1"/>
</dbReference>
<keyword evidence="5" id="KW-0539">Nucleus</keyword>
<keyword evidence="3" id="KW-0805">Transcription regulation</keyword>
<comment type="caution">
    <text evidence="7">The sequence shown here is derived from an EMBL/GenBank/DDBJ whole genome shotgun (WGS) entry which is preliminary data.</text>
</comment>
<dbReference type="InterPro" id="IPR011598">
    <property type="entry name" value="bHLH_dom"/>
</dbReference>
<gene>
    <name evidence="7" type="ORF">LUZ61_018890</name>
</gene>
<accession>A0AAD5ZA78</accession>
<organism evidence="7 8">
    <name type="scientific">Rhynchospora tenuis</name>
    <dbReference type="NCBI Taxonomy" id="198213"/>
    <lineage>
        <taxon>Eukaryota</taxon>
        <taxon>Viridiplantae</taxon>
        <taxon>Streptophyta</taxon>
        <taxon>Embryophyta</taxon>
        <taxon>Tracheophyta</taxon>
        <taxon>Spermatophyta</taxon>
        <taxon>Magnoliopsida</taxon>
        <taxon>Liliopsida</taxon>
        <taxon>Poales</taxon>
        <taxon>Cyperaceae</taxon>
        <taxon>Cyperoideae</taxon>
        <taxon>Rhynchosporeae</taxon>
        <taxon>Rhynchospora</taxon>
    </lineage>
</organism>
<dbReference type="InterPro" id="IPR045843">
    <property type="entry name" value="IND-like"/>
</dbReference>
<dbReference type="GO" id="GO:0000978">
    <property type="term" value="F:RNA polymerase II cis-regulatory region sequence-specific DNA binding"/>
    <property type="evidence" value="ECO:0007669"/>
    <property type="project" value="TreeGrafter"/>
</dbReference>